<proteinExistence type="inferred from homology"/>
<evidence type="ECO:0000256" key="11">
    <source>
        <dbReference type="SAM" id="MobiDB-lite"/>
    </source>
</evidence>
<dbReference type="PANTHER" id="PTHR47642">
    <property type="entry name" value="ATP-DEPENDENT DNA HELICASE"/>
    <property type="match status" value="1"/>
</dbReference>
<keyword evidence="2 10" id="KW-0227">DNA damage</keyword>
<protein>
    <recommendedName>
        <fullName evidence="10">ATP-dependent DNA helicase PIF1</fullName>
        <ecNumber evidence="10">5.6.2.3</ecNumber>
    </recommendedName>
    <alternativeName>
        <fullName evidence="10">DNA 5'-3' helicase PIF1</fullName>
    </alternativeName>
    <alternativeName>
        <fullName evidence="10">DNA repair and recombination helicase PIF1</fullName>
    </alternativeName>
</protein>
<evidence type="ECO:0000256" key="10">
    <source>
        <dbReference type="HAMAP-Rule" id="MF_03176"/>
    </source>
</evidence>
<gene>
    <name evidence="10" type="primary">PIF1</name>
    <name evidence="13" type="ORF">D9757_006264</name>
</gene>
<feature type="region of interest" description="Disordered" evidence="11">
    <location>
        <begin position="65"/>
        <end position="94"/>
    </location>
</feature>
<dbReference type="GO" id="GO:0003677">
    <property type="term" value="F:DNA binding"/>
    <property type="evidence" value="ECO:0007669"/>
    <property type="project" value="UniProtKB-KW"/>
</dbReference>
<keyword evidence="1 10" id="KW-0547">Nucleotide-binding</keyword>
<keyword evidence="5 10" id="KW-0067">ATP-binding</keyword>
<feature type="DNA-binding region" evidence="10">
    <location>
        <begin position="567"/>
        <end position="586"/>
    </location>
</feature>
<dbReference type="GO" id="GO:0043139">
    <property type="term" value="F:5'-3' DNA helicase activity"/>
    <property type="evidence" value="ECO:0007669"/>
    <property type="project" value="UniProtKB-UniRule"/>
</dbReference>
<comment type="similarity">
    <text evidence="10">Belongs to the helicase family. PIF1 subfamily.</text>
</comment>
<dbReference type="GO" id="GO:0005634">
    <property type="term" value="C:nucleus"/>
    <property type="evidence" value="ECO:0007669"/>
    <property type="project" value="UniProtKB-SubCell"/>
</dbReference>
<comment type="subcellular location">
    <subcellularLocation>
        <location evidence="10">Nucleus</location>
    </subcellularLocation>
    <subcellularLocation>
        <location evidence="10">Mitochondrion</location>
    </subcellularLocation>
</comment>
<dbReference type="InterPro" id="IPR037056">
    <property type="entry name" value="RNase_H1_N_sf"/>
</dbReference>
<feature type="compositionally biased region" description="Polar residues" evidence="11">
    <location>
        <begin position="65"/>
        <end position="92"/>
    </location>
</feature>
<evidence type="ECO:0000256" key="1">
    <source>
        <dbReference type="ARBA" id="ARBA00022741"/>
    </source>
</evidence>
<keyword evidence="6 10" id="KW-0238">DNA-binding</keyword>
<dbReference type="InterPro" id="IPR051055">
    <property type="entry name" value="PIF1_helicase"/>
</dbReference>
<keyword evidence="8 10" id="KW-0413">Isomerase</keyword>
<comment type="function">
    <text evidence="10">DNA-dependent ATPase and 5'-3' DNA helicase required for the maintenance of both mitochondrial and nuclear genome stability.</text>
</comment>
<dbReference type="HAMAP" id="MF_03176">
    <property type="entry name" value="PIF1"/>
    <property type="match status" value="1"/>
</dbReference>
<dbReference type="InterPro" id="IPR003593">
    <property type="entry name" value="AAA+_ATPase"/>
</dbReference>
<evidence type="ECO:0000259" key="12">
    <source>
        <dbReference type="SMART" id="SM00382"/>
    </source>
</evidence>
<evidence type="ECO:0000256" key="5">
    <source>
        <dbReference type="ARBA" id="ARBA00022840"/>
    </source>
</evidence>
<dbReference type="Gene3D" id="3.40.50.300">
    <property type="entry name" value="P-loop containing nucleotide triphosphate hydrolases"/>
    <property type="match status" value="1"/>
</dbReference>
<dbReference type="SUPFAM" id="SSF55658">
    <property type="entry name" value="L9 N-domain-like"/>
    <property type="match status" value="1"/>
</dbReference>
<keyword evidence="4 10" id="KW-0347">Helicase</keyword>
<organism evidence="13 14">
    <name type="scientific">Collybiopsis confluens</name>
    <dbReference type="NCBI Taxonomy" id="2823264"/>
    <lineage>
        <taxon>Eukaryota</taxon>
        <taxon>Fungi</taxon>
        <taxon>Dikarya</taxon>
        <taxon>Basidiomycota</taxon>
        <taxon>Agaricomycotina</taxon>
        <taxon>Agaricomycetes</taxon>
        <taxon>Agaricomycetidae</taxon>
        <taxon>Agaricales</taxon>
        <taxon>Marasmiineae</taxon>
        <taxon>Omphalotaceae</taxon>
        <taxon>Collybiopsis</taxon>
    </lineage>
</organism>
<evidence type="ECO:0000256" key="7">
    <source>
        <dbReference type="ARBA" id="ARBA00023204"/>
    </source>
</evidence>
<feature type="binding site" evidence="10">
    <location>
        <begin position="142"/>
        <end position="149"/>
    </location>
    <ligand>
        <name>ATP</name>
        <dbReference type="ChEBI" id="CHEBI:30616"/>
    </ligand>
</feature>
<keyword evidence="9 10" id="KW-0539">Nucleus</keyword>
<evidence type="ECO:0000256" key="3">
    <source>
        <dbReference type="ARBA" id="ARBA00022801"/>
    </source>
</evidence>
<accession>A0A8H5M8P6</accession>
<name>A0A8H5M8P6_9AGAR</name>
<comment type="catalytic activity">
    <reaction evidence="10">
        <text>ATP + H2O = ADP + phosphate + H(+)</text>
        <dbReference type="Rhea" id="RHEA:13065"/>
        <dbReference type="ChEBI" id="CHEBI:15377"/>
        <dbReference type="ChEBI" id="CHEBI:15378"/>
        <dbReference type="ChEBI" id="CHEBI:30616"/>
        <dbReference type="ChEBI" id="CHEBI:43474"/>
        <dbReference type="ChEBI" id="CHEBI:456216"/>
        <dbReference type="EC" id="5.6.2.3"/>
    </reaction>
</comment>
<dbReference type="Proteomes" id="UP000518752">
    <property type="component" value="Unassembled WGS sequence"/>
</dbReference>
<dbReference type="CDD" id="cd18037">
    <property type="entry name" value="DEXSc_Pif1_like"/>
    <property type="match status" value="1"/>
</dbReference>
<evidence type="ECO:0000256" key="8">
    <source>
        <dbReference type="ARBA" id="ARBA00023235"/>
    </source>
</evidence>
<keyword evidence="14" id="KW-1185">Reference proteome</keyword>
<keyword evidence="10" id="KW-0233">DNA recombination</keyword>
<evidence type="ECO:0000313" key="14">
    <source>
        <dbReference type="Proteomes" id="UP000518752"/>
    </source>
</evidence>
<dbReference type="EMBL" id="JAACJN010000041">
    <property type="protein sequence ID" value="KAF5384756.1"/>
    <property type="molecule type" value="Genomic_DNA"/>
</dbReference>
<evidence type="ECO:0000313" key="13">
    <source>
        <dbReference type="EMBL" id="KAF5384756.1"/>
    </source>
</evidence>
<dbReference type="AlphaFoldDB" id="A0A8H5M8P6"/>
<evidence type="ECO:0000256" key="6">
    <source>
        <dbReference type="ARBA" id="ARBA00023125"/>
    </source>
</evidence>
<dbReference type="OrthoDB" id="432234at2759"/>
<keyword evidence="7 10" id="KW-0234">DNA repair</keyword>
<dbReference type="SMART" id="SM00382">
    <property type="entry name" value="AAA"/>
    <property type="match status" value="1"/>
</dbReference>
<dbReference type="InterPro" id="IPR011320">
    <property type="entry name" value="RNase_H1_N"/>
</dbReference>
<dbReference type="GO" id="GO:0005524">
    <property type="term" value="F:ATP binding"/>
    <property type="evidence" value="ECO:0007669"/>
    <property type="project" value="UniProtKB-UniRule"/>
</dbReference>
<dbReference type="GO" id="GO:0006281">
    <property type="term" value="P:DNA repair"/>
    <property type="evidence" value="ECO:0007669"/>
    <property type="project" value="UniProtKB-UniRule"/>
</dbReference>
<dbReference type="Pfam" id="PF01693">
    <property type="entry name" value="Cauli_VI"/>
    <property type="match status" value="1"/>
</dbReference>
<comment type="caution">
    <text evidence="13">The sequence shown here is derived from an EMBL/GenBank/DDBJ whole genome shotgun (WGS) entry which is preliminary data.</text>
</comment>
<keyword evidence="3 10" id="KW-0378">Hydrolase</keyword>
<sequence>MPKALKKNYYAVCKGRGGPAIYNSWDECKANTTRYAGAKHKGFSTYQDAQVWLTSQLALDRNSSSASNSDIEFTSFNPTPPASKSQQMQDVSGDSDIEFVDPPSPPASTLTASVEPPEINLSPEQKKVLNKVKNGRNVFFTGSAGTGKSVLLREIIQHFSQSNKNVAITASTGIAAVNIGGSTIHSWAGIGLGDDEVDKYVGKFRGNKKFRNVRDRWFDVKALIIDESERLGQLTGNISDPTAVSMLDGDLFDKLEFIARELRKDASPFGGIQLILSGDFCQLPPVPNKRNGKVSLATFAFEAQSWDRCVGPPTVLKKVFRQKDQSFINMLNEMRFGDMSEKTIKTFRSLDRVVHYEDGVQPTQLYPRREQVDHANRTRLAELSGEMHSYVAMDIPGTDSDGKQVTLEHMGRLLDRLVVPKFIHLKVGAQVMLNLHQGSLVNGSVGVVTTFLTRKAAKKRGISAARVESGQNEPFHQPYAAEEDEEKEEESNEASKARLWPVIQFTNGKELFFIPLDFTVNTPLGTMEARREQVPLILAWALSIHKSQGQTLERVKVDLGQVFEKGQAYVALSRATNLKTLEVKNFDPSKVVAHSKVLAKVVEWQGFIPGASRAPAPPPAEHNIDEEMDDFDSMAMYQDGF</sequence>
<dbReference type="SUPFAM" id="SSF52540">
    <property type="entry name" value="P-loop containing nucleoside triphosphate hydrolases"/>
    <property type="match status" value="2"/>
</dbReference>
<dbReference type="PANTHER" id="PTHR47642:SF5">
    <property type="entry name" value="ATP-DEPENDENT DNA HELICASE"/>
    <property type="match status" value="1"/>
</dbReference>
<dbReference type="InterPro" id="IPR009027">
    <property type="entry name" value="Ribosomal_bL9/RNase_H1_N"/>
</dbReference>
<feature type="region of interest" description="Disordered" evidence="11">
    <location>
        <begin position="463"/>
        <end position="493"/>
    </location>
</feature>
<dbReference type="EC" id="5.6.2.3" evidence="10"/>
<evidence type="ECO:0000256" key="2">
    <source>
        <dbReference type="ARBA" id="ARBA00022763"/>
    </source>
</evidence>
<dbReference type="CDD" id="cd18809">
    <property type="entry name" value="SF1_C_RecD"/>
    <property type="match status" value="1"/>
</dbReference>
<comment type="subunit">
    <text evidence="10">Monomer.</text>
</comment>
<dbReference type="InterPro" id="IPR027417">
    <property type="entry name" value="P-loop_NTPase"/>
</dbReference>
<dbReference type="GO" id="GO:0016787">
    <property type="term" value="F:hydrolase activity"/>
    <property type="evidence" value="ECO:0007669"/>
    <property type="project" value="UniProtKB-KW"/>
</dbReference>
<dbReference type="InterPro" id="IPR048293">
    <property type="entry name" value="PIF1_RRM3_pfh1"/>
</dbReference>
<dbReference type="Pfam" id="PF05970">
    <property type="entry name" value="PIF1"/>
    <property type="match status" value="1"/>
</dbReference>
<dbReference type="InterPro" id="IPR010285">
    <property type="entry name" value="DNA_helicase_pif1-like_DEAD"/>
</dbReference>
<dbReference type="GO" id="GO:0005739">
    <property type="term" value="C:mitochondrion"/>
    <property type="evidence" value="ECO:0007669"/>
    <property type="project" value="UniProtKB-SubCell"/>
</dbReference>
<comment type="cofactor">
    <cofactor evidence="10">
        <name>Mg(2+)</name>
        <dbReference type="ChEBI" id="CHEBI:18420"/>
    </cofactor>
</comment>
<dbReference type="Gene3D" id="3.40.970.10">
    <property type="entry name" value="Ribonuclease H1, N-terminal domain"/>
    <property type="match status" value="1"/>
</dbReference>
<dbReference type="GO" id="GO:0000723">
    <property type="term" value="P:telomere maintenance"/>
    <property type="evidence" value="ECO:0007669"/>
    <property type="project" value="InterPro"/>
</dbReference>
<dbReference type="GO" id="GO:0006310">
    <property type="term" value="P:DNA recombination"/>
    <property type="evidence" value="ECO:0007669"/>
    <property type="project" value="UniProtKB-UniRule"/>
</dbReference>
<keyword evidence="10" id="KW-0496">Mitochondrion</keyword>
<feature type="domain" description="AAA+ ATPase" evidence="12">
    <location>
        <begin position="134"/>
        <end position="270"/>
    </location>
</feature>
<evidence type="ECO:0000256" key="9">
    <source>
        <dbReference type="ARBA" id="ARBA00023242"/>
    </source>
</evidence>
<evidence type="ECO:0000256" key="4">
    <source>
        <dbReference type="ARBA" id="ARBA00022806"/>
    </source>
</evidence>
<feature type="compositionally biased region" description="Acidic residues" evidence="11">
    <location>
        <begin position="481"/>
        <end position="492"/>
    </location>
</feature>
<reference evidence="13 14" key="1">
    <citation type="journal article" date="2020" name="ISME J.">
        <title>Uncovering the hidden diversity of litter-decomposition mechanisms in mushroom-forming fungi.</title>
        <authorList>
            <person name="Floudas D."/>
            <person name="Bentzer J."/>
            <person name="Ahren D."/>
            <person name="Johansson T."/>
            <person name="Persson P."/>
            <person name="Tunlid A."/>
        </authorList>
    </citation>
    <scope>NUCLEOTIDE SEQUENCE [LARGE SCALE GENOMIC DNA]</scope>
    <source>
        <strain evidence="13 14">CBS 406.79</strain>
    </source>
</reference>